<feature type="compositionally biased region" description="Basic and acidic residues" evidence="1">
    <location>
        <begin position="396"/>
        <end position="410"/>
    </location>
</feature>
<dbReference type="AlphaFoldDB" id="A0A8H5G8G6"/>
<dbReference type="OrthoDB" id="1044435at2759"/>
<name>A0A8H5G8G6_9AGAR</name>
<dbReference type="SUPFAM" id="SSF69593">
    <property type="entry name" value="Glycerol-3-phosphate (1)-acyltransferase"/>
    <property type="match status" value="1"/>
</dbReference>
<proteinExistence type="predicted"/>
<dbReference type="InterPro" id="IPR052744">
    <property type="entry name" value="GPAT/DAPAT"/>
</dbReference>
<dbReference type="PANTHER" id="PTHR31605:SF0">
    <property type="entry name" value="GLYCEROL-3-PHOSPHATE O-ACYLTRANSFERASE 1"/>
    <property type="match status" value="1"/>
</dbReference>
<protein>
    <recommendedName>
        <fullName evidence="2">Phospholipid/glycerol acyltransferase domain-containing protein</fullName>
    </recommendedName>
</protein>
<dbReference type="GO" id="GO:0016287">
    <property type="term" value="F:glycerone-phosphate O-acyltransferase activity"/>
    <property type="evidence" value="ECO:0007669"/>
    <property type="project" value="TreeGrafter"/>
</dbReference>
<comment type="caution">
    <text evidence="3">The sequence shown here is derived from an EMBL/GenBank/DDBJ whole genome shotgun (WGS) entry which is preliminary data.</text>
</comment>
<feature type="region of interest" description="Disordered" evidence="1">
    <location>
        <begin position="293"/>
        <end position="318"/>
    </location>
</feature>
<feature type="domain" description="Phospholipid/glycerol acyltransferase" evidence="2">
    <location>
        <begin position="40"/>
        <end position="219"/>
    </location>
</feature>
<feature type="region of interest" description="Disordered" evidence="1">
    <location>
        <begin position="394"/>
        <end position="421"/>
    </location>
</feature>
<sequence>MVELKLVYRFLRRVSDWTTDGYYADVQVIGSENIPKDHPIIIASTHHNEMIDIATLAATIPHRRYLSFWAKSSMFAHPVTNFVMSSVGAIPVKRNPNKAEGGAAASPSPSHSQSQVLSGSVDLSSSHTTQSQSQSPQNSQSSLFLSTSETLASNGIVGVFVEGTSYTQPKILQVLSGAAWAAVEFLKWQHERERLDMDGGKKEKELKELLLIPVGLVYTDKSRYMSRIRIEYGQPIPLEDYKALLFPSPSPSTSSNPSSTEVETDPSSLPSSAEWPSSLSSSYASVSLSASQSPISASAPQPPPSTTSNQNISSPFSSTRLSETEIVKSLTSKIHTSLLSLTINAPDWETLYSVQIARQILWGDDDNVPLGPKGAGWVEVGQVLVELLTTLEDADADTHTRDDDEKEHAAGNENANEEEALQSQNLERLKNLRSVKKSLTTYFSLLHYADISHATLEAMFPLRVTLPTASSASTQPTTDMSVSAQRFPHHLPKGYILRTLLRSCSPFSIAQNIITTIPLLALLPTLPIYIPAYLSSYLITRLLSTPGEEEGLAQFRGIGGGIGRMVASGIIRSRVYDRLQRQGVLSSLYGRIFGQVGSALPLSLTSLLTPMSTTTTRSPVVLPPALVKFITVIIFDNLLVAYYKFLTKRTGVVGRVKVLWGVTRLIFGSVWESVKSLCGLGRSGVDMGRYMTPPPPPENAFIRRQMEKQQQQNKDKDKDGEGSKLDSEPETEPELRRLPPPVSLAKLLVPLLYAREEARGALGGYLRGVARSEVGEKERAQTMARKAEWLRVLGAEIP</sequence>
<feature type="region of interest" description="Disordered" evidence="1">
    <location>
        <begin position="247"/>
        <end position="274"/>
    </location>
</feature>
<dbReference type="EMBL" id="JAACJM010000043">
    <property type="protein sequence ID" value="KAF5360274.1"/>
    <property type="molecule type" value="Genomic_DNA"/>
</dbReference>
<gene>
    <name evidence="3" type="ORF">D9758_009131</name>
</gene>
<feature type="compositionally biased region" description="Polar residues" evidence="1">
    <location>
        <begin position="306"/>
        <end position="318"/>
    </location>
</feature>
<dbReference type="Proteomes" id="UP000559256">
    <property type="component" value="Unassembled WGS sequence"/>
</dbReference>
<dbReference type="GO" id="GO:0004366">
    <property type="term" value="F:glycerol-3-phosphate O-acyltransferase activity"/>
    <property type="evidence" value="ECO:0007669"/>
    <property type="project" value="TreeGrafter"/>
</dbReference>
<dbReference type="InterPro" id="IPR002123">
    <property type="entry name" value="Plipid/glycerol_acylTrfase"/>
</dbReference>
<feature type="region of interest" description="Disordered" evidence="1">
    <location>
        <begin position="95"/>
        <end position="142"/>
    </location>
</feature>
<evidence type="ECO:0000259" key="2">
    <source>
        <dbReference type="SMART" id="SM00563"/>
    </source>
</evidence>
<keyword evidence="4" id="KW-1185">Reference proteome</keyword>
<dbReference type="Pfam" id="PF01553">
    <property type="entry name" value="Acyltransferase"/>
    <property type="match status" value="1"/>
</dbReference>
<feature type="compositionally biased region" description="Low complexity" evidence="1">
    <location>
        <begin position="251"/>
        <end position="274"/>
    </location>
</feature>
<feature type="compositionally biased region" description="Low complexity" evidence="1">
    <location>
        <begin position="101"/>
        <end position="142"/>
    </location>
</feature>
<feature type="region of interest" description="Disordered" evidence="1">
    <location>
        <begin position="705"/>
        <end position="737"/>
    </location>
</feature>
<reference evidence="3 4" key="1">
    <citation type="journal article" date="2020" name="ISME J.">
        <title>Uncovering the hidden diversity of litter-decomposition mechanisms in mushroom-forming fungi.</title>
        <authorList>
            <person name="Floudas D."/>
            <person name="Bentzer J."/>
            <person name="Ahren D."/>
            <person name="Johansson T."/>
            <person name="Persson P."/>
            <person name="Tunlid A."/>
        </authorList>
    </citation>
    <scope>NUCLEOTIDE SEQUENCE [LARGE SCALE GENOMIC DNA]</scope>
    <source>
        <strain evidence="3 4">CBS 291.85</strain>
    </source>
</reference>
<evidence type="ECO:0000313" key="3">
    <source>
        <dbReference type="EMBL" id="KAF5360274.1"/>
    </source>
</evidence>
<organism evidence="3 4">
    <name type="scientific">Tetrapyrgos nigripes</name>
    <dbReference type="NCBI Taxonomy" id="182062"/>
    <lineage>
        <taxon>Eukaryota</taxon>
        <taxon>Fungi</taxon>
        <taxon>Dikarya</taxon>
        <taxon>Basidiomycota</taxon>
        <taxon>Agaricomycotina</taxon>
        <taxon>Agaricomycetes</taxon>
        <taxon>Agaricomycetidae</taxon>
        <taxon>Agaricales</taxon>
        <taxon>Marasmiineae</taxon>
        <taxon>Marasmiaceae</taxon>
        <taxon>Tetrapyrgos</taxon>
    </lineage>
</organism>
<dbReference type="GO" id="GO:0008654">
    <property type="term" value="P:phospholipid biosynthetic process"/>
    <property type="evidence" value="ECO:0007669"/>
    <property type="project" value="TreeGrafter"/>
</dbReference>
<evidence type="ECO:0000256" key="1">
    <source>
        <dbReference type="SAM" id="MobiDB-lite"/>
    </source>
</evidence>
<dbReference type="PANTHER" id="PTHR31605">
    <property type="entry name" value="GLYCEROL-3-PHOSPHATE O-ACYLTRANSFERASE 1"/>
    <property type="match status" value="1"/>
</dbReference>
<dbReference type="SMART" id="SM00563">
    <property type="entry name" value="PlsC"/>
    <property type="match status" value="1"/>
</dbReference>
<feature type="compositionally biased region" description="Basic and acidic residues" evidence="1">
    <location>
        <begin position="713"/>
        <end position="737"/>
    </location>
</feature>
<accession>A0A8H5G8G6</accession>
<evidence type="ECO:0000313" key="4">
    <source>
        <dbReference type="Proteomes" id="UP000559256"/>
    </source>
</evidence>